<dbReference type="RefSeq" id="WP_271426691.1">
    <property type="nucleotide sequence ID" value="NZ_JAQIPB010000001.1"/>
</dbReference>
<keyword evidence="2" id="KW-1185">Reference proteome</keyword>
<dbReference type="EMBL" id="JAQIPB010000001">
    <property type="protein sequence ID" value="MDA7415436.1"/>
    <property type="molecule type" value="Genomic_DNA"/>
</dbReference>
<dbReference type="AlphaFoldDB" id="A0AAE3N6V4"/>
<evidence type="ECO:0000313" key="1">
    <source>
        <dbReference type="EMBL" id="MDA7415436.1"/>
    </source>
</evidence>
<reference evidence="1" key="1">
    <citation type="submission" date="2023-01" db="EMBL/GenBank/DDBJ databases">
        <title>Xenophilus mangrovi sp. nov., isolated from soil of Mangrove nature reserve.</title>
        <authorList>
            <person name="Xu S."/>
            <person name="Liu Z."/>
            <person name="Xu Y."/>
        </authorList>
    </citation>
    <scope>NUCLEOTIDE SEQUENCE</scope>
    <source>
        <strain evidence="1">YW8</strain>
    </source>
</reference>
<proteinExistence type="predicted"/>
<organism evidence="1 2">
    <name type="scientific">Xenophilus arseniciresistens</name>
    <dbReference type="NCBI Taxonomy" id="1283306"/>
    <lineage>
        <taxon>Bacteria</taxon>
        <taxon>Pseudomonadati</taxon>
        <taxon>Pseudomonadota</taxon>
        <taxon>Betaproteobacteria</taxon>
        <taxon>Burkholderiales</taxon>
        <taxon>Comamonadaceae</taxon>
        <taxon>Xenophilus</taxon>
    </lineage>
</organism>
<accession>A0AAE3N6V4</accession>
<protein>
    <recommendedName>
        <fullName evidence="3">Histidine kinase</fullName>
    </recommendedName>
</protein>
<evidence type="ECO:0008006" key="3">
    <source>
        <dbReference type="Google" id="ProtNLM"/>
    </source>
</evidence>
<dbReference type="Proteomes" id="UP001212602">
    <property type="component" value="Unassembled WGS sequence"/>
</dbReference>
<evidence type="ECO:0000313" key="2">
    <source>
        <dbReference type="Proteomes" id="UP001212602"/>
    </source>
</evidence>
<name>A0AAE3N6V4_9BURK</name>
<sequence>MKAAPSARSWMAAGVRHELLMRALPAVRHDLAAPLSLMRMQLLLLRRHAQADAPAPAEALAARVTQLESQTSEISDSLRTLRQWEWPTPEGALGATEPTRAELVAQAVSLMRAAFELNGIALQVADALNPLSGAAADAGPAERWPDPVGLRYLLLGALCHLHDWHDGLEGGGSIELSPVEDWGVQLKARSAAAAQGQPAGALAPHRAPRHLAIDAVSLQALADDLGHEVQITPGMLVVDLRAP</sequence>
<gene>
    <name evidence="1" type="ORF">PGB34_03580</name>
</gene>
<comment type="caution">
    <text evidence="1">The sequence shown here is derived from an EMBL/GenBank/DDBJ whole genome shotgun (WGS) entry which is preliminary data.</text>
</comment>